<dbReference type="Pfam" id="PF12487">
    <property type="entry name" value="DUF3703"/>
    <property type="match status" value="1"/>
</dbReference>
<sequence>MTFYWRMPAGLHPYYHKELDDYRSAFAKGNLSVAWQHLERAHILGQPWAVEHSEVHWYMLRFGFAIKSWKEIRGQILRLVFGGVKSFVGKVPTGNTGGANVPPLQPMEIPEDLKVILRPYTTTSFTN</sequence>
<dbReference type="AlphaFoldDB" id="A0A1H9H4I0"/>
<evidence type="ECO:0008006" key="3">
    <source>
        <dbReference type="Google" id="ProtNLM"/>
    </source>
</evidence>
<dbReference type="RefSeq" id="WP_090168675.1">
    <property type="nucleotide sequence ID" value="NZ_FOFB01000012.1"/>
</dbReference>
<dbReference type="InParanoid" id="A0A1H9H4I0"/>
<dbReference type="EMBL" id="FOFB01000012">
    <property type="protein sequence ID" value="SEQ57245.1"/>
    <property type="molecule type" value="Genomic_DNA"/>
</dbReference>
<gene>
    <name evidence="1" type="ORF">SAMN05444359_11214</name>
</gene>
<evidence type="ECO:0000313" key="2">
    <source>
        <dbReference type="Proteomes" id="UP000199021"/>
    </source>
</evidence>
<organism evidence="1 2">
    <name type="scientific">Neolewinella agarilytica</name>
    <dbReference type="NCBI Taxonomy" id="478744"/>
    <lineage>
        <taxon>Bacteria</taxon>
        <taxon>Pseudomonadati</taxon>
        <taxon>Bacteroidota</taxon>
        <taxon>Saprospiria</taxon>
        <taxon>Saprospirales</taxon>
        <taxon>Lewinellaceae</taxon>
        <taxon>Neolewinella</taxon>
    </lineage>
</organism>
<dbReference type="Proteomes" id="UP000199021">
    <property type="component" value="Unassembled WGS sequence"/>
</dbReference>
<evidence type="ECO:0000313" key="1">
    <source>
        <dbReference type="EMBL" id="SEQ57245.1"/>
    </source>
</evidence>
<protein>
    <recommendedName>
        <fullName evidence="3">DUF3703 domain-containing protein</fullName>
    </recommendedName>
</protein>
<keyword evidence="2" id="KW-1185">Reference proteome</keyword>
<proteinExistence type="predicted"/>
<dbReference type="STRING" id="478744.SAMN05444359_11214"/>
<accession>A0A1H9H4I0</accession>
<dbReference type="OrthoDB" id="9799416at2"/>
<dbReference type="InterPro" id="IPR022172">
    <property type="entry name" value="DUF3703"/>
</dbReference>
<reference evidence="2" key="1">
    <citation type="submission" date="2016-10" db="EMBL/GenBank/DDBJ databases">
        <authorList>
            <person name="Varghese N."/>
            <person name="Submissions S."/>
        </authorList>
    </citation>
    <scope>NUCLEOTIDE SEQUENCE [LARGE SCALE GENOMIC DNA]</scope>
    <source>
        <strain evidence="2">DSM 24740</strain>
    </source>
</reference>
<name>A0A1H9H4I0_9BACT</name>